<dbReference type="SMART" id="SM00849">
    <property type="entry name" value="Lactamase_B"/>
    <property type="match status" value="1"/>
</dbReference>
<evidence type="ECO:0000259" key="1">
    <source>
        <dbReference type="SMART" id="SM00849"/>
    </source>
</evidence>
<accession>A0A1W2EBT0</accession>
<evidence type="ECO:0000313" key="3">
    <source>
        <dbReference type="Proteomes" id="UP000192756"/>
    </source>
</evidence>
<protein>
    <submittedName>
        <fullName evidence="2">Phosphoribosyl 1,2-cyclic phosphodiesterase</fullName>
    </submittedName>
</protein>
<organism evidence="2 3">
    <name type="scientific">Pedobacter africanus</name>
    <dbReference type="NCBI Taxonomy" id="151894"/>
    <lineage>
        <taxon>Bacteria</taxon>
        <taxon>Pseudomonadati</taxon>
        <taxon>Bacteroidota</taxon>
        <taxon>Sphingobacteriia</taxon>
        <taxon>Sphingobacteriales</taxon>
        <taxon>Sphingobacteriaceae</taxon>
        <taxon>Pedobacter</taxon>
    </lineage>
</organism>
<feature type="domain" description="Metallo-beta-lactamase" evidence="1">
    <location>
        <begin position="16"/>
        <end position="182"/>
    </location>
</feature>
<dbReference type="EMBL" id="FWXT01000005">
    <property type="protein sequence ID" value="SMD07210.1"/>
    <property type="molecule type" value="Genomic_DNA"/>
</dbReference>
<gene>
    <name evidence="2" type="ORF">SAMN04488524_4686</name>
</gene>
<dbReference type="Proteomes" id="UP000192756">
    <property type="component" value="Unassembled WGS sequence"/>
</dbReference>
<dbReference type="OrthoDB" id="9781189at2"/>
<dbReference type="STRING" id="151894.SAMN04488524_4686"/>
<dbReference type="RefSeq" id="WP_084241455.1">
    <property type="nucleotide sequence ID" value="NZ_FWXT01000005.1"/>
</dbReference>
<proteinExistence type="predicted"/>
<dbReference type="SUPFAM" id="SSF56281">
    <property type="entry name" value="Metallo-hydrolase/oxidoreductase"/>
    <property type="match status" value="1"/>
</dbReference>
<sequence length="265" mass="29686">MDCKHLFIASLNSGSNGNCYYVGNNEEAILVDAGISCRETERRMLRIGLSMQKVKAIFISHEHTDHIKGLCTLSAKYNLPVYISVGTLAACRFSIRQDLIRHLHNNETIQIGSLSVTGFLKIHDASDPYSFVINHGETKVGVFTDIGEACEQLVYHFRQCHAAFLEANYDDALLEKSAYPYFLKRRISGGRGHLSNKKALELFSTFKPAFMSHLLLSHLSKDNNCPNLVAELFTQHANGTEIIVASRDEETQVYTIFEPAAVHSF</sequence>
<name>A0A1W2EBT0_9SPHI</name>
<keyword evidence="3" id="KW-1185">Reference proteome</keyword>
<dbReference type="InterPro" id="IPR052533">
    <property type="entry name" value="WalJ/YycJ-like"/>
</dbReference>
<dbReference type="AlphaFoldDB" id="A0A1W2EBT0"/>
<evidence type="ECO:0000313" key="2">
    <source>
        <dbReference type="EMBL" id="SMD07210.1"/>
    </source>
</evidence>
<reference evidence="3" key="1">
    <citation type="submission" date="2017-04" db="EMBL/GenBank/DDBJ databases">
        <authorList>
            <person name="Varghese N."/>
            <person name="Submissions S."/>
        </authorList>
    </citation>
    <scope>NUCLEOTIDE SEQUENCE [LARGE SCALE GENOMIC DNA]</scope>
    <source>
        <strain evidence="3">DSM 12126</strain>
    </source>
</reference>
<dbReference type="PANTHER" id="PTHR47619:SF1">
    <property type="entry name" value="EXODEOXYRIBONUCLEASE WALJ"/>
    <property type="match status" value="1"/>
</dbReference>
<dbReference type="PANTHER" id="PTHR47619">
    <property type="entry name" value="METALLO-HYDROLASE YYCJ-RELATED"/>
    <property type="match status" value="1"/>
</dbReference>
<dbReference type="InterPro" id="IPR001279">
    <property type="entry name" value="Metallo-B-lactamas"/>
</dbReference>
<dbReference type="InterPro" id="IPR036866">
    <property type="entry name" value="RibonucZ/Hydroxyglut_hydro"/>
</dbReference>
<dbReference type="Gene3D" id="3.60.15.10">
    <property type="entry name" value="Ribonuclease Z/Hydroxyacylglutathione hydrolase-like"/>
    <property type="match status" value="1"/>
</dbReference>
<dbReference type="Pfam" id="PF12706">
    <property type="entry name" value="Lactamase_B_2"/>
    <property type="match status" value="1"/>
</dbReference>